<sequence length="87" mass="9564">METTLDEQGRVVIPQDVLHDLGLAPGARLIVEERDCTIVIRSADHDNGLVEEDGVLLFGGETLGEVDDLVERVRNDRARDIAGLSKR</sequence>
<proteinExistence type="predicted"/>
<dbReference type="HOGENOM" id="CLU_189838_1_0_7"/>
<evidence type="ECO:0000259" key="2">
    <source>
        <dbReference type="PROSITE" id="PS51740"/>
    </source>
</evidence>
<name>C4XTP3_SOLM1</name>
<dbReference type="eggNOG" id="ENOG503184T">
    <property type="taxonomic scope" value="Bacteria"/>
</dbReference>
<dbReference type="OrthoDB" id="33406at2"/>
<dbReference type="PROSITE" id="PS51740">
    <property type="entry name" value="SPOVT_ABRB"/>
    <property type="match status" value="1"/>
</dbReference>
<evidence type="ECO:0000313" key="3">
    <source>
        <dbReference type="EMBL" id="BAH73558.1"/>
    </source>
</evidence>
<dbReference type="RefSeq" id="WP_012749651.1">
    <property type="nucleotide sequence ID" value="NC_012796.1"/>
</dbReference>
<gene>
    <name evidence="3" type="ordered locus">DMR_00670</name>
</gene>
<organism evidence="3 4">
    <name type="scientific">Solidesulfovibrio magneticus (strain ATCC 700980 / DSM 13731 / RS-1)</name>
    <name type="common">Desulfovibrio magneticus</name>
    <dbReference type="NCBI Taxonomy" id="573370"/>
    <lineage>
        <taxon>Bacteria</taxon>
        <taxon>Pseudomonadati</taxon>
        <taxon>Thermodesulfobacteriota</taxon>
        <taxon>Desulfovibrionia</taxon>
        <taxon>Desulfovibrionales</taxon>
        <taxon>Desulfovibrionaceae</taxon>
        <taxon>Solidesulfovibrio</taxon>
    </lineage>
</organism>
<evidence type="ECO:0000313" key="4">
    <source>
        <dbReference type="Proteomes" id="UP000009071"/>
    </source>
</evidence>
<dbReference type="GO" id="GO:0003677">
    <property type="term" value="F:DNA binding"/>
    <property type="evidence" value="ECO:0007669"/>
    <property type="project" value="UniProtKB-UniRule"/>
</dbReference>
<dbReference type="NCBIfam" id="TIGR01439">
    <property type="entry name" value="lp_hng_hel_AbrB"/>
    <property type="match status" value="1"/>
</dbReference>
<dbReference type="AlphaFoldDB" id="C4XTP3"/>
<dbReference type="Proteomes" id="UP000009071">
    <property type="component" value="Chromosome"/>
</dbReference>
<dbReference type="SUPFAM" id="SSF89447">
    <property type="entry name" value="AbrB/MazE/MraZ-like"/>
    <property type="match status" value="1"/>
</dbReference>
<keyword evidence="1" id="KW-0238">DNA-binding</keyword>
<evidence type="ECO:0000256" key="1">
    <source>
        <dbReference type="PROSITE-ProRule" id="PRU01076"/>
    </source>
</evidence>
<protein>
    <recommendedName>
        <fullName evidence="2">SpoVT-AbrB domain-containing protein</fullName>
    </recommendedName>
</protein>
<dbReference type="Gene3D" id="2.10.260.10">
    <property type="match status" value="1"/>
</dbReference>
<feature type="domain" description="SpoVT-AbrB" evidence="2">
    <location>
        <begin position="1"/>
        <end position="45"/>
    </location>
</feature>
<keyword evidence="4" id="KW-1185">Reference proteome</keyword>
<dbReference type="EMBL" id="AP010904">
    <property type="protein sequence ID" value="BAH73558.1"/>
    <property type="molecule type" value="Genomic_DNA"/>
</dbReference>
<dbReference type="InterPro" id="IPR037914">
    <property type="entry name" value="SpoVT-AbrB_sf"/>
</dbReference>
<dbReference type="STRING" id="573370.DMR_00670"/>
<dbReference type="KEGG" id="dma:DMR_00670"/>
<accession>C4XTP3</accession>
<reference evidence="3 4" key="1">
    <citation type="journal article" date="2009" name="Genome Res.">
        <title>Whole genome sequence of Desulfovibrio magneticus strain RS-1 revealed common gene clusters in magnetotactic bacteria.</title>
        <authorList>
            <person name="Nakazawa H."/>
            <person name="Arakaki A."/>
            <person name="Narita-Yamada S."/>
            <person name="Yashiro I."/>
            <person name="Jinno K."/>
            <person name="Aoki N."/>
            <person name="Tsuruyama A."/>
            <person name="Okamura Y."/>
            <person name="Tanikawa S."/>
            <person name="Fujita N."/>
            <person name="Takeyama H."/>
            <person name="Matsunaga T."/>
        </authorList>
    </citation>
    <scope>NUCLEOTIDE SEQUENCE [LARGE SCALE GENOMIC DNA]</scope>
    <source>
        <strain evidence="4">ATCC 700980 / DSM 13731 / RS-1</strain>
    </source>
</reference>
<dbReference type="SMART" id="SM00966">
    <property type="entry name" value="SpoVT_AbrB"/>
    <property type="match status" value="1"/>
</dbReference>
<dbReference type="InterPro" id="IPR007159">
    <property type="entry name" value="SpoVT-AbrB_dom"/>
</dbReference>